<sequence length="141" mass="16438">MSELTFLLYMALKNMSLQISLESLKKNKDLHQFFVRMWDVAVYTSPVLPSKYLIVMSDLPLNTPDRHIITSQLMEILKLRLGAVIGRKNIDILIVTPNQVWTENILDRPYYKDRGHRLGYPEFRSSLLVQKIGTPMVDIYI</sequence>
<dbReference type="WBParaSite" id="Hba_16990">
    <property type="protein sequence ID" value="Hba_16990"/>
    <property type="gene ID" value="Hba_16990"/>
</dbReference>
<dbReference type="Proteomes" id="UP000095283">
    <property type="component" value="Unplaced"/>
</dbReference>
<evidence type="ECO:0000313" key="1">
    <source>
        <dbReference type="Proteomes" id="UP000095283"/>
    </source>
</evidence>
<organism evidence="1 2">
    <name type="scientific">Heterorhabditis bacteriophora</name>
    <name type="common">Entomopathogenic nematode worm</name>
    <dbReference type="NCBI Taxonomy" id="37862"/>
    <lineage>
        <taxon>Eukaryota</taxon>
        <taxon>Metazoa</taxon>
        <taxon>Ecdysozoa</taxon>
        <taxon>Nematoda</taxon>
        <taxon>Chromadorea</taxon>
        <taxon>Rhabditida</taxon>
        <taxon>Rhabditina</taxon>
        <taxon>Rhabditomorpha</taxon>
        <taxon>Strongyloidea</taxon>
        <taxon>Heterorhabditidae</taxon>
        <taxon>Heterorhabditis</taxon>
    </lineage>
</organism>
<evidence type="ECO:0000313" key="2">
    <source>
        <dbReference type="WBParaSite" id="Hba_16990"/>
    </source>
</evidence>
<proteinExistence type="predicted"/>
<dbReference type="AlphaFoldDB" id="A0A1I7XHL9"/>
<protein>
    <submittedName>
        <fullName evidence="2">Tautomerase family protein</fullName>
    </submittedName>
</protein>
<reference evidence="2" key="1">
    <citation type="submission" date="2016-11" db="UniProtKB">
        <authorList>
            <consortium name="WormBaseParasite"/>
        </authorList>
    </citation>
    <scope>IDENTIFICATION</scope>
</reference>
<accession>A0A1I7XHL9</accession>
<name>A0A1I7XHL9_HETBA</name>
<keyword evidence="1" id="KW-1185">Reference proteome</keyword>